<sequence length="352" mass="40896">MRKELSFLKTIALANIVKPKKPFKINFAITYRCNYRCKMCNIWKKPKQNELSLREIERIFSKANYSQWISLTGGEPFLRGDIDAIARIINEHCNLFTLNIPTNGSMPNRICKKTRKICELGIRKTGITVSLDGPKELHDEIRGTDGAWERSIETFSLLKELEREFKNFKVFFEFTLSPFNLKYFQKTLEEAKKEVNVNASDFHVTFFHISEHYYENSKLEKLCKTFKTKAFEEIIKVRKMRSKSLSAEKLLSDIYLALINKELNCPLRCCALSCSCFIDPYGNVYPCIVLNDPVGNLRENDYELNRIVLSDRANALRKKIGKCRLCWTPCEANQTILANIAKASMLYLKNLF</sequence>
<dbReference type="Pfam" id="PF13186">
    <property type="entry name" value="SPASM"/>
    <property type="match status" value="1"/>
</dbReference>
<dbReference type="PANTHER" id="PTHR11228">
    <property type="entry name" value="RADICAL SAM DOMAIN PROTEIN"/>
    <property type="match status" value="1"/>
</dbReference>
<dbReference type="CDD" id="cd01335">
    <property type="entry name" value="Radical_SAM"/>
    <property type="match status" value="1"/>
</dbReference>
<dbReference type="PROSITE" id="PS51918">
    <property type="entry name" value="RADICAL_SAM"/>
    <property type="match status" value="1"/>
</dbReference>
<dbReference type="Gene3D" id="3.20.20.70">
    <property type="entry name" value="Aldolase class I"/>
    <property type="match status" value="1"/>
</dbReference>
<evidence type="ECO:0000256" key="4">
    <source>
        <dbReference type="ARBA" id="ARBA00023014"/>
    </source>
</evidence>
<dbReference type="InterPro" id="IPR058240">
    <property type="entry name" value="rSAM_sf"/>
</dbReference>
<dbReference type="Proteomes" id="UP000277633">
    <property type="component" value="Unassembled WGS sequence"/>
</dbReference>
<evidence type="ECO:0000256" key="2">
    <source>
        <dbReference type="ARBA" id="ARBA00022723"/>
    </source>
</evidence>
<name>A0A497JEZ7_9ARCH</name>
<evidence type="ECO:0000256" key="3">
    <source>
        <dbReference type="ARBA" id="ARBA00023004"/>
    </source>
</evidence>
<comment type="caution">
    <text evidence="6">The sequence shown here is derived from an EMBL/GenBank/DDBJ whole genome shotgun (WGS) entry which is preliminary data.</text>
</comment>
<proteinExistence type="predicted"/>
<dbReference type="GO" id="GO:0046872">
    <property type="term" value="F:metal ion binding"/>
    <property type="evidence" value="ECO:0007669"/>
    <property type="project" value="UniProtKB-KW"/>
</dbReference>
<dbReference type="InterPro" id="IPR013785">
    <property type="entry name" value="Aldolase_TIM"/>
</dbReference>
<feature type="domain" description="Radical SAM core" evidence="5">
    <location>
        <begin position="17"/>
        <end position="244"/>
    </location>
</feature>
<dbReference type="Pfam" id="PF04055">
    <property type="entry name" value="Radical_SAM"/>
    <property type="match status" value="1"/>
</dbReference>
<reference evidence="6 7" key="1">
    <citation type="submission" date="2018-06" db="EMBL/GenBank/DDBJ databases">
        <title>Extensive metabolic versatility and redundancy in microbially diverse, dynamic hydrothermal sediments.</title>
        <authorList>
            <person name="Dombrowski N."/>
            <person name="Teske A."/>
            <person name="Baker B.J."/>
        </authorList>
    </citation>
    <scope>NUCLEOTIDE SEQUENCE [LARGE SCALE GENOMIC DNA]</scope>
    <source>
        <strain evidence="6">B9_G13</strain>
    </source>
</reference>
<evidence type="ECO:0000313" key="7">
    <source>
        <dbReference type="Proteomes" id="UP000277633"/>
    </source>
</evidence>
<dbReference type="SFLD" id="SFLDG01067">
    <property type="entry name" value="SPASM/twitch_domain_containing"/>
    <property type="match status" value="1"/>
</dbReference>
<dbReference type="SFLD" id="SFLDS00029">
    <property type="entry name" value="Radical_SAM"/>
    <property type="match status" value="1"/>
</dbReference>
<evidence type="ECO:0000313" key="6">
    <source>
        <dbReference type="EMBL" id="RLG68982.1"/>
    </source>
</evidence>
<organism evidence="6 7">
    <name type="scientific">Candidatus Iainarchaeum sp</name>
    <dbReference type="NCBI Taxonomy" id="3101447"/>
    <lineage>
        <taxon>Archaea</taxon>
        <taxon>Candidatus Iainarchaeota</taxon>
        <taxon>Candidatus Iainarchaeia</taxon>
        <taxon>Candidatus Iainarchaeales</taxon>
        <taxon>Candidatus Iainarchaeaceae</taxon>
        <taxon>Candidatus Iainarchaeum</taxon>
    </lineage>
</organism>
<dbReference type="AlphaFoldDB" id="A0A497JEZ7"/>
<dbReference type="InterPro" id="IPR007197">
    <property type="entry name" value="rSAM"/>
</dbReference>
<protein>
    <submittedName>
        <fullName evidence="6">Radical SAM protein</fullName>
    </submittedName>
</protein>
<dbReference type="EMBL" id="QMWO01000106">
    <property type="protein sequence ID" value="RLG68982.1"/>
    <property type="molecule type" value="Genomic_DNA"/>
</dbReference>
<accession>A0A497JEZ7</accession>
<dbReference type="PANTHER" id="PTHR11228:SF7">
    <property type="entry name" value="PQQA PEPTIDE CYCLASE"/>
    <property type="match status" value="1"/>
</dbReference>
<dbReference type="InterPro" id="IPR050377">
    <property type="entry name" value="Radical_SAM_PqqE_MftC-like"/>
</dbReference>
<dbReference type="SUPFAM" id="SSF102114">
    <property type="entry name" value="Radical SAM enzymes"/>
    <property type="match status" value="1"/>
</dbReference>
<dbReference type="InterPro" id="IPR023885">
    <property type="entry name" value="4Fe4S-binding_SPASM_dom"/>
</dbReference>
<keyword evidence="4" id="KW-0411">Iron-sulfur</keyword>
<feature type="non-terminal residue" evidence="6">
    <location>
        <position position="352"/>
    </location>
</feature>
<dbReference type="CDD" id="cd21109">
    <property type="entry name" value="SPASM"/>
    <property type="match status" value="1"/>
</dbReference>
<evidence type="ECO:0000259" key="5">
    <source>
        <dbReference type="PROSITE" id="PS51918"/>
    </source>
</evidence>
<dbReference type="GO" id="GO:0051536">
    <property type="term" value="F:iron-sulfur cluster binding"/>
    <property type="evidence" value="ECO:0007669"/>
    <property type="project" value="UniProtKB-KW"/>
</dbReference>
<keyword evidence="1" id="KW-0949">S-adenosyl-L-methionine</keyword>
<evidence type="ECO:0000256" key="1">
    <source>
        <dbReference type="ARBA" id="ARBA00022691"/>
    </source>
</evidence>
<dbReference type="GO" id="GO:0003824">
    <property type="term" value="F:catalytic activity"/>
    <property type="evidence" value="ECO:0007669"/>
    <property type="project" value="InterPro"/>
</dbReference>
<keyword evidence="2" id="KW-0479">Metal-binding</keyword>
<keyword evidence="3" id="KW-0408">Iron</keyword>
<gene>
    <name evidence="6" type="ORF">DRO07_02845</name>
</gene>